<evidence type="ECO:0000313" key="1">
    <source>
        <dbReference type="EMBL" id="SPL64757.1"/>
    </source>
</evidence>
<gene>
    <name evidence="1" type="ORF">OHAE_624</name>
</gene>
<proteinExistence type="predicted"/>
<reference evidence="2" key="1">
    <citation type="submission" date="2017-12" db="EMBL/GenBank/DDBJ databases">
        <authorList>
            <person name="Diaz M."/>
        </authorList>
    </citation>
    <scope>NUCLEOTIDE SEQUENCE [LARGE SCALE GENOMIC DNA]</scope>
    <source>
        <strain evidence="2">FI11154</strain>
    </source>
</reference>
<evidence type="ECO:0000313" key="2">
    <source>
        <dbReference type="Proteomes" id="UP000246073"/>
    </source>
</evidence>
<name>A0A2P9HKV7_9HYPH</name>
<dbReference type="Proteomes" id="UP000246073">
    <property type="component" value="Unassembled WGS sequence"/>
</dbReference>
<dbReference type="EMBL" id="OOFM01000005">
    <property type="protein sequence ID" value="SPL64757.1"/>
    <property type="molecule type" value="Genomic_DNA"/>
</dbReference>
<accession>A0A2P9HKV7</accession>
<organism evidence="1 2">
    <name type="scientific">Ochrobactrum soli</name>
    <dbReference type="NCBI Taxonomy" id="2448455"/>
    <lineage>
        <taxon>Bacteria</taxon>
        <taxon>Pseudomonadati</taxon>
        <taxon>Pseudomonadota</taxon>
        <taxon>Alphaproteobacteria</taxon>
        <taxon>Hyphomicrobiales</taxon>
        <taxon>Brucellaceae</taxon>
        <taxon>Brucella/Ochrobactrum group</taxon>
        <taxon>Ochrobactrum</taxon>
    </lineage>
</organism>
<sequence length="42" mass="4766">MDLVRHGFEHMLKEFPGGRPVGFIDELGHCELARAVDTDEQI</sequence>
<dbReference type="AlphaFoldDB" id="A0A2P9HKV7"/>
<protein>
    <submittedName>
        <fullName evidence="1">Uncharacterized protein</fullName>
    </submittedName>
</protein>